<dbReference type="SUPFAM" id="SSF53822">
    <property type="entry name" value="Periplasmic binding protein-like I"/>
    <property type="match status" value="1"/>
</dbReference>
<accession>A0A516H6T3</accession>
<dbReference type="SUPFAM" id="SSF47413">
    <property type="entry name" value="lambda repressor-like DNA-binding domains"/>
    <property type="match status" value="1"/>
</dbReference>
<dbReference type="KEGG" id="fer:FNB15_20400"/>
<dbReference type="CDD" id="cd06267">
    <property type="entry name" value="PBP1_LacI_sugar_binding-like"/>
    <property type="match status" value="1"/>
</dbReference>
<evidence type="ECO:0000313" key="6">
    <source>
        <dbReference type="Proteomes" id="UP000317496"/>
    </source>
</evidence>
<feature type="domain" description="HTH lacI-type" evidence="4">
    <location>
        <begin position="13"/>
        <end position="67"/>
    </location>
</feature>
<dbReference type="PRINTS" id="PR00036">
    <property type="entry name" value="HTHLACI"/>
</dbReference>
<dbReference type="GO" id="GO:0003700">
    <property type="term" value="F:DNA-binding transcription factor activity"/>
    <property type="evidence" value="ECO:0007669"/>
    <property type="project" value="TreeGrafter"/>
</dbReference>
<dbReference type="PANTHER" id="PTHR30146:SF109">
    <property type="entry name" value="HTH-TYPE TRANSCRIPTIONAL REGULATOR GALS"/>
    <property type="match status" value="1"/>
</dbReference>
<keyword evidence="2" id="KW-0238">DNA-binding</keyword>
<dbReference type="Gene3D" id="3.40.50.2300">
    <property type="match status" value="2"/>
</dbReference>
<evidence type="ECO:0000256" key="3">
    <source>
        <dbReference type="ARBA" id="ARBA00023163"/>
    </source>
</evidence>
<dbReference type="AlphaFoldDB" id="A0A516H6T3"/>
<dbReference type="PANTHER" id="PTHR30146">
    <property type="entry name" value="LACI-RELATED TRANSCRIPTIONAL REPRESSOR"/>
    <property type="match status" value="1"/>
</dbReference>
<dbReference type="GO" id="GO:0000976">
    <property type="term" value="F:transcription cis-regulatory region binding"/>
    <property type="evidence" value="ECO:0007669"/>
    <property type="project" value="TreeGrafter"/>
</dbReference>
<keyword evidence="3" id="KW-0804">Transcription</keyword>
<reference evidence="5 6" key="1">
    <citation type="submission" date="2019-07" db="EMBL/GenBank/DDBJ databases">
        <title>Genome sequencing for Ferrovibrio sp. K5.</title>
        <authorList>
            <person name="Park S.-J."/>
        </authorList>
    </citation>
    <scope>NUCLEOTIDE SEQUENCE [LARGE SCALE GENOMIC DNA]</scope>
    <source>
        <strain evidence="5 6">K5</strain>
    </source>
</reference>
<dbReference type="Proteomes" id="UP000317496">
    <property type="component" value="Chromosome"/>
</dbReference>
<dbReference type="EMBL" id="CP041636">
    <property type="protein sequence ID" value="QDO99483.1"/>
    <property type="molecule type" value="Genomic_DNA"/>
</dbReference>
<dbReference type="SMART" id="SM00354">
    <property type="entry name" value="HTH_LACI"/>
    <property type="match status" value="1"/>
</dbReference>
<name>A0A516H6T3_9PROT</name>
<dbReference type="Pfam" id="PF00356">
    <property type="entry name" value="LacI"/>
    <property type="match status" value="1"/>
</dbReference>
<evidence type="ECO:0000256" key="1">
    <source>
        <dbReference type="ARBA" id="ARBA00023015"/>
    </source>
</evidence>
<evidence type="ECO:0000259" key="4">
    <source>
        <dbReference type="PROSITE" id="PS50932"/>
    </source>
</evidence>
<dbReference type="InterPro" id="IPR010982">
    <property type="entry name" value="Lambda_DNA-bd_dom_sf"/>
</dbReference>
<protein>
    <submittedName>
        <fullName evidence="5">LacI family transcriptional regulator</fullName>
    </submittedName>
</protein>
<sequence>MRFLNVLSTGQMVTIRDVAQLAGVSVATVSNTVNDPNRVSDALRERVLKAIETLNYAPRAAARSLRKQSSGLLGLIVADITNPFFTELVQAVEAIASQHGYSVLLCNSDEDAVREEKHLQVLRSQWVDGIILATTGEASLSRTSLLSQSRVPVVLVDRAFDGLGLDAVVLNNRLAAHQATQHLIHRGHTRIGLLSGPTSVTTGADRLAGYREALLASQLHFEPGLVREAGFREQQAYDATVELMRLPQPPTAVFAANNLMAIGMMRALSDLGLRCPDDVSVISIDDFAWANVFRPRLTTIAQPVREMGEMAVKLLTDRIGGKRTGTGKTHFLESRLVVRESCAAPMDAPLPIPATSSP</sequence>
<keyword evidence="1" id="KW-0805">Transcription regulation</keyword>
<dbReference type="InterPro" id="IPR000843">
    <property type="entry name" value="HTH_LacI"/>
</dbReference>
<evidence type="ECO:0000256" key="2">
    <source>
        <dbReference type="ARBA" id="ARBA00023125"/>
    </source>
</evidence>
<organism evidence="5 6">
    <name type="scientific">Ferrovibrio terrae</name>
    <dbReference type="NCBI Taxonomy" id="2594003"/>
    <lineage>
        <taxon>Bacteria</taxon>
        <taxon>Pseudomonadati</taxon>
        <taxon>Pseudomonadota</taxon>
        <taxon>Alphaproteobacteria</taxon>
        <taxon>Rhodospirillales</taxon>
        <taxon>Rhodospirillaceae</taxon>
        <taxon>Ferrovibrio</taxon>
    </lineage>
</organism>
<dbReference type="OrthoDB" id="9772505at2"/>
<evidence type="ECO:0000313" key="5">
    <source>
        <dbReference type="EMBL" id="QDO99483.1"/>
    </source>
</evidence>
<gene>
    <name evidence="5" type="ORF">FNB15_20400</name>
</gene>
<dbReference type="Gene3D" id="1.10.260.40">
    <property type="entry name" value="lambda repressor-like DNA-binding domains"/>
    <property type="match status" value="1"/>
</dbReference>
<keyword evidence="6" id="KW-1185">Reference proteome</keyword>
<dbReference type="Pfam" id="PF13377">
    <property type="entry name" value="Peripla_BP_3"/>
    <property type="match status" value="1"/>
</dbReference>
<dbReference type="CDD" id="cd01392">
    <property type="entry name" value="HTH_LacI"/>
    <property type="match status" value="1"/>
</dbReference>
<dbReference type="InterPro" id="IPR046335">
    <property type="entry name" value="LacI/GalR-like_sensor"/>
</dbReference>
<dbReference type="PROSITE" id="PS50932">
    <property type="entry name" value="HTH_LACI_2"/>
    <property type="match status" value="1"/>
</dbReference>
<dbReference type="InterPro" id="IPR028082">
    <property type="entry name" value="Peripla_BP_I"/>
</dbReference>
<proteinExistence type="predicted"/>